<accession>A0A918WYU5</accession>
<sequence length="127" mass="13025">MAAVEVAVDAATSVAASKAAAAAPVRRAILPVMRTEFPCPSKCPSSGAVKVPGQVSCGCPRWVPCGCPDVGYTFHLPMTADHSGPHFIDMHSPPADTLATPMAKLSSLHEHADDIAATTPPHCKGLG</sequence>
<evidence type="ECO:0000313" key="2">
    <source>
        <dbReference type="Proteomes" id="UP000638353"/>
    </source>
</evidence>
<dbReference type="AlphaFoldDB" id="A0A918WYU5"/>
<gene>
    <name evidence="1" type="ORF">GCM10010334_37190</name>
</gene>
<name>A0A918WYU5_9ACTN</name>
<comment type="caution">
    <text evidence="1">The sequence shown here is derived from an EMBL/GenBank/DDBJ whole genome shotgun (WGS) entry which is preliminary data.</text>
</comment>
<reference evidence="1" key="1">
    <citation type="journal article" date="2014" name="Int. J. Syst. Evol. Microbiol.">
        <title>Complete genome sequence of Corynebacterium casei LMG S-19264T (=DSM 44701T), isolated from a smear-ripened cheese.</title>
        <authorList>
            <consortium name="US DOE Joint Genome Institute (JGI-PGF)"/>
            <person name="Walter F."/>
            <person name="Albersmeier A."/>
            <person name="Kalinowski J."/>
            <person name="Ruckert C."/>
        </authorList>
    </citation>
    <scope>NUCLEOTIDE SEQUENCE</scope>
    <source>
        <strain evidence="1">JCM 4637</strain>
    </source>
</reference>
<organism evidence="1 2">
    <name type="scientific">Streptomyces finlayi</name>
    <dbReference type="NCBI Taxonomy" id="67296"/>
    <lineage>
        <taxon>Bacteria</taxon>
        <taxon>Bacillati</taxon>
        <taxon>Actinomycetota</taxon>
        <taxon>Actinomycetes</taxon>
        <taxon>Kitasatosporales</taxon>
        <taxon>Streptomycetaceae</taxon>
        <taxon>Streptomyces</taxon>
    </lineage>
</organism>
<dbReference type="EMBL" id="BMVC01000007">
    <property type="protein sequence ID" value="GHC96727.1"/>
    <property type="molecule type" value="Genomic_DNA"/>
</dbReference>
<proteinExistence type="predicted"/>
<reference evidence="1" key="2">
    <citation type="submission" date="2020-09" db="EMBL/GenBank/DDBJ databases">
        <authorList>
            <person name="Sun Q."/>
            <person name="Ohkuma M."/>
        </authorList>
    </citation>
    <scope>NUCLEOTIDE SEQUENCE</scope>
    <source>
        <strain evidence="1">JCM 4637</strain>
    </source>
</reference>
<dbReference type="Proteomes" id="UP000638353">
    <property type="component" value="Unassembled WGS sequence"/>
</dbReference>
<evidence type="ECO:0000313" key="1">
    <source>
        <dbReference type="EMBL" id="GHC96727.1"/>
    </source>
</evidence>
<protein>
    <submittedName>
        <fullName evidence="1">Uncharacterized protein</fullName>
    </submittedName>
</protein>